<feature type="transmembrane region" description="Helical" evidence="8">
    <location>
        <begin position="38"/>
        <end position="57"/>
    </location>
</feature>
<dbReference type="Pfam" id="PF00067">
    <property type="entry name" value="p450"/>
    <property type="match status" value="1"/>
</dbReference>
<dbReference type="PANTHER" id="PTHR24305">
    <property type="entry name" value="CYTOCHROME P450"/>
    <property type="match status" value="1"/>
</dbReference>
<feature type="transmembrane region" description="Helical" evidence="8">
    <location>
        <begin position="6"/>
        <end position="26"/>
    </location>
</feature>
<dbReference type="Proteomes" id="UP000326565">
    <property type="component" value="Unassembled WGS sequence"/>
</dbReference>
<dbReference type="GO" id="GO:0020037">
    <property type="term" value="F:heme binding"/>
    <property type="evidence" value="ECO:0007669"/>
    <property type="project" value="InterPro"/>
</dbReference>
<dbReference type="GO" id="GO:0004497">
    <property type="term" value="F:monooxygenase activity"/>
    <property type="evidence" value="ECO:0007669"/>
    <property type="project" value="UniProtKB-KW"/>
</dbReference>
<dbReference type="InterPro" id="IPR001128">
    <property type="entry name" value="Cyt_P450"/>
</dbReference>
<evidence type="ECO:0000256" key="2">
    <source>
        <dbReference type="ARBA" id="ARBA00010617"/>
    </source>
</evidence>
<evidence type="ECO:0000313" key="9">
    <source>
        <dbReference type="EMBL" id="KAB8076097.1"/>
    </source>
</evidence>
<evidence type="ECO:0000256" key="5">
    <source>
        <dbReference type="ARBA" id="ARBA00023004"/>
    </source>
</evidence>
<dbReference type="InterPro" id="IPR002401">
    <property type="entry name" value="Cyt_P450_E_grp-I"/>
</dbReference>
<dbReference type="PRINTS" id="PR00463">
    <property type="entry name" value="EP450I"/>
</dbReference>
<evidence type="ECO:0000256" key="3">
    <source>
        <dbReference type="ARBA" id="ARBA00022723"/>
    </source>
</evidence>
<reference evidence="9 10" key="1">
    <citation type="submission" date="2019-04" db="EMBL/GenBank/DDBJ databases">
        <title>Friends and foes A comparative genomics study of 23 Aspergillus species from section Flavi.</title>
        <authorList>
            <consortium name="DOE Joint Genome Institute"/>
            <person name="Kjaerbolling I."/>
            <person name="Vesth T."/>
            <person name="Frisvad J.C."/>
            <person name="Nybo J.L."/>
            <person name="Theobald S."/>
            <person name="Kildgaard S."/>
            <person name="Isbrandt T."/>
            <person name="Kuo A."/>
            <person name="Sato A."/>
            <person name="Lyhne E.K."/>
            <person name="Kogle M.E."/>
            <person name="Wiebenga A."/>
            <person name="Kun R.S."/>
            <person name="Lubbers R.J."/>
            <person name="Makela M.R."/>
            <person name="Barry K."/>
            <person name="Chovatia M."/>
            <person name="Clum A."/>
            <person name="Daum C."/>
            <person name="Haridas S."/>
            <person name="He G."/>
            <person name="LaButti K."/>
            <person name="Lipzen A."/>
            <person name="Mondo S."/>
            <person name="Riley R."/>
            <person name="Salamov A."/>
            <person name="Simmons B.A."/>
            <person name="Magnuson J.K."/>
            <person name="Henrissat B."/>
            <person name="Mortensen U.H."/>
            <person name="Larsen T.O."/>
            <person name="Devries R.P."/>
            <person name="Grigoriev I.V."/>
            <person name="Machida M."/>
            <person name="Baker S.E."/>
            <person name="Andersen M.R."/>
        </authorList>
    </citation>
    <scope>NUCLEOTIDE SEQUENCE [LARGE SCALE GENOMIC DNA]</scope>
    <source>
        <strain evidence="9 10">CBS 151.66</strain>
    </source>
</reference>
<protein>
    <submittedName>
        <fullName evidence="9">Cytochrome P450 monooxygenase</fullName>
    </submittedName>
</protein>
<evidence type="ECO:0000256" key="1">
    <source>
        <dbReference type="ARBA" id="ARBA00001971"/>
    </source>
</evidence>
<keyword evidence="7" id="KW-0349">Heme</keyword>
<accession>A0A5N5X7P5</accession>
<keyword evidence="5 7" id="KW-0408">Iron</keyword>
<organism evidence="9 10">
    <name type="scientific">Aspergillus leporis</name>
    <dbReference type="NCBI Taxonomy" id="41062"/>
    <lineage>
        <taxon>Eukaryota</taxon>
        <taxon>Fungi</taxon>
        <taxon>Dikarya</taxon>
        <taxon>Ascomycota</taxon>
        <taxon>Pezizomycotina</taxon>
        <taxon>Eurotiomycetes</taxon>
        <taxon>Eurotiomycetidae</taxon>
        <taxon>Eurotiales</taxon>
        <taxon>Aspergillaceae</taxon>
        <taxon>Aspergillus</taxon>
        <taxon>Aspergillus subgen. Circumdati</taxon>
    </lineage>
</organism>
<comment type="cofactor">
    <cofactor evidence="1 7">
        <name>heme</name>
        <dbReference type="ChEBI" id="CHEBI:30413"/>
    </cofactor>
</comment>
<dbReference type="CDD" id="cd11061">
    <property type="entry name" value="CYP67-like"/>
    <property type="match status" value="1"/>
</dbReference>
<proteinExistence type="inferred from homology"/>
<dbReference type="InterPro" id="IPR036396">
    <property type="entry name" value="Cyt_P450_sf"/>
</dbReference>
<evidence type="ECO:0000256" key="8">
    <source>
        <dbReference type="SAM" id="Phobius"/>
    </source>
</evidence>
<keyword evidence="4" id="KW-0560">Oxidoreductase</keyword>
<evidence type="ECO:0000256" key="4">
    <source>
        <dbReference type="ARBA" id="ARBA00023002"/>
    </source>
</evidence>
<dbReference type="InterPro" id="IPR050121">
    <property type="entry name" value="Cytochrome_P450_monoxygenase"/>
</dbReference>
<gene>
    <name evidence="9" type="ORF">BDV29DRAFT_170779</name>
</gene>
<evidence type="ECO:0000313" key="10">
    <source>
        <dbReference type="Proteomes" id="UP000326565"/>
    </source>
</evidence>
<dbReference type="GO" id="GO:0016705">
    <property type="term" value="F:oxidoreductase activity, acting on paired donors, with incorporation or reduction of molecular oxygen"/>
    <property type="evidence" value="ECO:0007669"/>
    <property type="project" value="InterPro"/>
</dbReference>
<dbReference type="Gene3D" id="1.10.630.10">
    <property type="entry name" value="Cytochrome P450"/>
    <property type="match status" value="1"/>
</dbReference>
<comment type="similarity">
    <text evidence="2">Belongs to the cytochrome P450 family.</text>
</comment>
<dbReference type="AlphaFoldDB" id="A0A5N5X7P5"/>
<keyword evidence="8" id="KW-0812">Transmembrane</keyword>
<dbReference type="PANTHER" id="PTHR24305:SF187">
    <property type="entry name" value="P450, PUTATIVE (EUROFUNG)-RELATED"/>
    <property type="match status" value="1"/>
</dbReference>
<dbReference type="OrthoDB" id="6692864at2759"/>
<keyword evidence="3 7" id="KW-0479">Metal-binding</keyword>
<evidence type="ECO:0000256" key="6">
    <source>
        <dbReference type="ARBA" id="ARBA00023033"/>
    </source>
</evidence>
<dbReference type="GO" id="GO:0005506">
    <property type="term" value="F:iron ion binding"/>
    <property type="evidence" value="ECO:0007669"/>
    <property type="project" value="InterPro"/>
</dbReference>
<feature type="binding site" description="axial binding residue" evidence="7">
    <location>
        <position position="485"/>
    </location>
    <ligand>
        <name>heme</name>
        <dbReference type="ChEBI" id="CHEBI:30413"/>
    </ligand>
    <ligandPart>
        <name>Fe</name>
        <dbReference type="ChEBI" id="CHEBI:18248"/>
    </ligandPart>
</feature>
<dbReference type="SUPFAM" id="SSF48264">
    <property type="entry name" value="Cytochrome P450"/>
    <property type="match status" value="1"/>
</dbReference>
<dbReference type="EMBL" id="ML732185">
    <property type="protein sequence ID" value="KAB8076097.1"/>
    <property type="molecule type" value="Genomic_DNA"/>
</dbReference>
<evidence type="ECO:0000256" key="7">
    <source>
        <dbReference type="PIRSR" id="PIRSR602401-1"/>
    </source>
</evidence>
<keyword evidence="8" id="KW-1133">Transmembrane helix</keyword>
<keyword evidence="10" id="KW-1185">Reference proteome</keyword>
<dbReference type="PRINTS" id="PR00385">
    <property type="entry name" value="P450"/>
</dbReference>
<keyword evidence="8" id="KW-0472">Membrane</keyword>
<feature type="transmembrane region" description="Helical" evidence="8">
    <location>
        <begin position="69"/>
        <end position="88"/>
    </location>
</feature>
<keyword evidence="6 9" id="KW-0503">Monooxygenase</keyword>
<name>A0A5N5X7P5_9EURO</name>
<sequence length="548" mass="62050">MLVSSLNWPLALAGIGSGAATHIHFYRYGEWDVSAPKLVLCYFALLAATVGLDAIIHQINLEVPLPPHWGSNLVGLHILGIYVSMLFYRAFLHRLSAFPGPFFAKLSNFYVTYLSAKNLQLYEETERLHKKYGDYVRLGPTELSITDPNAVKAIYSAQAKVSKGPWYTILEPRVSLQTTRDKPEHAWRRKAWDQGFSSRALRDYEPRVTLYTNQLIQAIERNLGHSMNVSRWFNYYSFDVMGDLAFGKSFNMLVDGRDAYVLTQLHTDMKSVGLFSHLTWLFPFFKRIPGLNADYLKFWGWVEDRVHERIQNAPDRPDVFSWILKAFENGPKTKQDCLNLDGDAYLIIVAGSDTTAATLTNLFFHLATDQNTLKTLQAELDALPAISYDRLTDVKVLDAVINETLRLHPAVPSGTQRLTPREGMKIGDVFIPGDVMVCIPSHTLLRDERSFVRPSEFLPQRWTTQPGLVKDPSVFIPFNTGPYACVGKQLALMELRRVTAEILTRYNISLAPAQTPSAYLKGKQDTFTLVTAPLELVFRKREGGNHSQ</sequence>